<dbReference type="SUPFAM" id="SSF56349">
    <property type="entry name" value="DNA breaking-rejoining enzymes"/>
    <property type="match status" value="1"/>
</dbReference>
<reference evidence="2 3" key="1">
    <citation type="submission" date="2024-10" db="EMBL/GenBank/DDBJ databases">
        <title>The Natural Products Discovery Center: Release of the First 8490 Sequenced Strains for Exploring Actinobacteria Biosynthetic Diversity.</title>
        <authorList>
            <person name="Kalkreuter E."/>
            <person name="Kautsar S.A."/>
            <person name="Yang D."/>
            <person name="Bader C.D."/>
            <person name="Teijaro C.N."/>
            <person name="Fluegel L."/>
            <person name="Davis C.M."/>
            <person name="Simpson J.R."/>
            <person name="Lauterbach L."/>
            <person name="Steele A.D."/>
            <person name="Gui C."/>
            <person name="Meng S."/>
            <person name="Li G."/>
            <person name="Viehrig K."/>
            <person name="Ye F."/>
            <person name="Su P."/>
            <person name="Kiefer A.F."/>
            <person name="Nichols A."/>
            <person name="Cepeda A.J."/>
            <person name="Yan W."/>
            <person name="Fan B."/>
            <person name="Jiang Y."/>
            <person name="Adhikari A."/>
            <person name="Zheng C.-J."/>
            <person name="Schuster L."/>
            <person name="Cowan T.M."/>
            <person name="Smanski M.J."/>
            <person name="Chevrette M.G."/>
            <person name="De Carvalho L.P.S."/>
            <person name="Shen B."/>
        </authorList>
    </citation>
    <scope>NUCLEOTIDE SEQUENCE [LARGE SCALE GENOMIC DNA]</scope>
    <source>
        <strain evidence="2 3">NPDC001281</strain>
    </source>
</reference>
<dbReference type="InterPro" id="IPR013762">
    <property type="entry name" value="Integrase-like_cat_sf"/>
</dbReference>
<name>A0ABW6VIU1_MICFU</name>
<keyword evidence="3" id="KW-1185">Reference proteome</keyword>
<evidence type="ECO:0000313" key="2">
    <source>
        <dbReference type="EMBL" id="MFF4779283.1"/>
    </source>
</evidence>
<accession>A0ABW6VIU1</accession>
<proteinExistence type="predicted"/>
<dbReference type="InterPro" id="IPR011010">
    <property type="entry name" value="DNA_brk_join_enz"/>
</dbReference>
<dbReference type="EMBL" id="JBIAXI010000046">
    <property type="protein sequence ID" value="MFF4779283.1"/>
    <property type="molecule type" value="Genomic_DNA"/>
</dbReference>
<organism evidence="2 3">
    <name type="scientific">Microtetraspora fusca</name>
    <dbReference type="NCBI Taxonomy" id="1997"/>
    <lineage>
        <taxon>Bacteria</taxon>
        <taxon>Bacillati</taxon>
        <taxon>Actinomycetota</taxon>
        <taxon>Actinomycetes</taxon>
        <taxon>Streptosporangiales</taxon>
        <taxon>Streptosporangiaceae</taxon>
        <taxon>Microtetraspora</taxon>
    </lineage>
</organism>
<evidence type="ECO:0000313" key="3">
    <source>
        <dbReference type="Proteomes" id="UP001602119"/>
    </source>
</evidence>
<comment type="caution">
    <text evidence="2">The sequence shown here is derived from an EMBL/GenBank/DDBJ whole genome shotgun (WGS) entry which is preliminary data.</text>
</comment>
<dbReference type="Proteomes" id="UP001602119">
    <property type="component" value="Unassembled WGS sequence"/>
</dbReference>
<evidence type="ECO:0008006" key="4">
    <source>
        <dbReference type="Google" id="ProtNLM"/>
    </source>
</evidence>
<evidence type="ECO:0000256" key="1">
    <source>
        <dbReference type="ARBA" id="ARBA00023172"/>
    </source>
</evidence>
<dbReference type="Gene3D" id="1.10.443.10">
    <property type="entry name" value="Intergrase catalytic core"/>
    <property type="match status" value="1"/>
</dbReference>
<sequence>MPHFGVPGLHSHDLRHTGNTIAASAGASLRDLMVGHDSVRAAMIYQHRTVEADRKIATAMNGKITEVLPTKASGP</sequence>
<dbReference type="RefSeq" id="WP_387348002.1">
    <property type="nucleotide sequence ID" value="NZ_JBIAXI010000046.1"/>
</dbReference>
<gene>
    <name evidence="2" type="ORF">ACFY05_41350</name>
</gene>
<keyword evidence="1" id="KW-0233">DNA recombination</keyword>
<protein>
    <recommendedName>
        <fullName evidence="4">Tyr recombinase domain-containing protein</fullName>
    </recommendedName>
</protein>